<sequence>MVSIKSLWPMLAALLIATTAAFVGFPLYVHHEVVKATGAYAPLYLYERSPYDEIVLEVHYQQDAAPSDVALEGLRQMLVNYTGKRVEVQKYGDLPASVVEGRVDDGNVSVIGAGIIERYGHCRMGWLGGSIPIYIIYVNAQGPSSNESEKVVGMSYRADSFVILKNYMDSERLEEAVLIHEAGHLLGLEHCEDRKCVMASVHLEKRSWKLYGGGPPTKFCPVHQKELEDRRHDPFYNSGPLFQNTMSPLTKALVRASAGSSSIF</sequence>
<proteinExistence type="predicted"/>
<dbReference type="GO" id="GO:0008270">
    <property type="term" value="F:zinc ion binding"/>
    <property type="evidence" value="ECO:0007669"/>
    <property type="project" value="InterPro"/>
</dbReference>
<accession>H8I8D4</accession>
<evidence type="ECO:0000313" key="6">
    <source>
        <dbReference type="EMBL" id="AFC98987.1"/>
    </source>
</evidence>
<dbReference type="GO" id="GO:0031012">
    <property type="term" value="C:extracellular matrix"/>
    <property type="evidence" value="ECO:0007669"/>
    <property type="project" value="InterPro"/>
</dbReference>
<feature type="domain" description="Peptidase M10 metallopeptidase" evidence="5">
    <location>
        <begin position="175"/>
        <end position="202"/>
    </location>
</feature>
<evidence type="ECO:0000313" key="7">
    <source>
        <dbReference type="Proteomes" id="UP000005233"/>
    </source>
</evidence>
<evidence type="ECO:0000256" key="2">
    <source>
        <dbReference type="ARBA" id="ARBA00022723"/>
    </source>
</evidence>
<dbReference type="SUPFAM" id="SSF55486">
    <property type="entry name" value="Metalloproteases ('zincins'), catalytic domain"/>
    <property type="match status" value="1"/>
</dbReference>
<dbReference type="HOGENOM" id="CLU_1052153_0_0_2"/>
<dbReference type="KEGG" id="mez:Mtc_0216"/>
<evidence type="ECO:0000256" key="3">
    <source>
        <dbReference type="ARBA" id="ARBA00022801"/>
    </source>
</evidence>
<dbReference type="Pfam" id="PF00413">
    <property type="entry name" value="Peptidase_M10"/>
    <property type="match status" value="1"/>
</dbReference>
<dbReference type="GO" id="GO:0004222">
    <property type="term" value="F:metalloendopeptidase activity"/>
    <property type="evidence" value="ECO:0007669"/>
    <property type="project" value="InterPro"/>
</dbReference>
<dbReference type="GO" id="GO:0006508">
    <property type="term" value="P:proteolysis"/>
    <property type="evidence" value="ECO:0007669"/>
    <property type="project" value="UniProtKB-KW"/>
</dbReference>
<gene>
    <name evidence="6" type="ordered locus">Mtc_0216</name>
</gene>
<keyword evidence="4" id="KW-0862">Zinc</keyword>
<dbReference type="AlphaFoldDB" id="H8I8D4"/>
<keyword evidence="1" id="KW-0645">Protease</keyword>
<dbReference type="GeneID" id="11970977"/>
<dbReference type="eggNOG" id="arCOG00458">
    <property type="taxonomic scope" value="Archaea"/>
</dbReference>
<dbReference type="Gene3D" id="3.40.390.10">
    <property type="entry name" value="Collagenase (Catalytic Domain)"/>
    <property type="match status" value="1"/>
</dbReference>
<keyword evidence="3" id="KW-0378">Hydrolase</keyword>
<dbReference type="RefSeq" id="WP_014404826.1">
    <property type="nucleotide sequence ID" value="NC_017034.1"/>
</dbReference>
<evidence type="ECO:0000256" key="1">
    <source>
        <dbReference type="ARBA" id="ARBA00022670"/>
    </source>
</evidence>
<dbReference type="InterPro" id="IPR001818">
    <property type="entry name" value="Pept_M10_metallopeptidase"/>
</dbReference>
<organism evidence="6 7">
    <name type="scientific">Methanocella conradii (strain DSM 24694 / JCM 17849 / CGMCC 1.5162 / HZ254)</name>
    <dbReference type="NCBI Taxonomy" id="1041930"/>
    <lineage>
        <taxon>Archaea</taxon>
        <taxon>Methanobacteriati</taxon>
        <taxon>Methanobacteriota</taxon>
        <taxon>Stenosarchaea group</taxon>
        <taxon>Methanomicrobia</taxon>
        <taxon>Methanocellales</taxon>
        <taxon>Methanocellaceae</taxon>
        <taxon>Methanocella</taxon>
    </lineage>
</organism>
<reference evidence="6 7" key="1">
    <citation type="journal article" date="2012" name="J. Bacteriol.">
        <title>Complete genome sequence of a thermophilic methanogen, Methanocella conradii HZ254, isolated from Chinese rice field soil.</title>
        <authorList>
            <person name="Lu Z."/>
            <person name="Lu Y."/>
        </authorList>
    </citation>
    <scope>NUCLEOTIDE SEQUENCE [LARGE SCALE GENOMIC DNA]</scope>
    <source>
        <strain evidence="7">DSM 24694 / JCM 17849 / CGMCC 1.5162 / HZ254</strain>
    </source>
</reference>
<evidence type="ECO:0000256" key="4">
    <source>
        <dbReference type="ARBA" id="ARBA00022833"/>
    </source>
</evidence>
<dbReference type="OrthoDB" id="50281at2157"/>
<dbReference type="Proteomes" id="UP000005233">
    <property type="component" value="Chromosome"/>
</dbReference>
<evidence type="ECO:0000259" key="5">
    <source>
        <dbReference type="Pfam" id="PF00413"/>
    </source>
</evidence>
<keyword evidence="2" id="KW-0479">Metal-binding</keyword>
<dbReference type="EMBL" id="CP003243">
    <property type="protein sequence ID" value="AFC98987.1"/>
    <property type="molecule type" value="Genomic_DNA"/>
</dbReference>
<name>H8I8D4_METCZ</name>
<keyword evidence="7" id="KW-1185">Reference proteome</keyword>
<protein>
    <submittedName>
        <fullName evidence="6">Peptidase family M54</fullName>
    </submittedName>
</protein>
<dbReference type="InterPro" id="IPR024079">
    <property type="entry name" value="MetalloPept_cat_dom_sf"/>
</dbReference>